<dbReference type="GeneID" id="54351082"/>
<proteinExistence type="predicted"/>
<evidence type="ECO:0000313" key="3">
    <source>
        <dbReference type="Proteomes" id="UP000800082"/>
    </source>
</evidence>
<feature type="chain" id="PRO_5025667297" description="Cell wall galactomanno protein" evidence="1">
    <location>
        <begin position="18"/>
        <end position="189"/>
    </location>
</feature>
<dbReference type="Gene3D" id="1.20.1280.140">
    <property type="match status" value="1"/>
</dbReference>
<dbReference type="PANTHER" id="PTHR38123">
    <property type="entry name" value="CELL WALL SERINE-THREONINE-RICH GALACTOMANNOPROTEIN MP1 (AFU_ORTHOLOGUE AFUA_4G03240)"/>
    <property type="match status" value="1"/>
</dbReference>
<name>A0A6A5RFC8_9PLEO</name>
<dbReference type="InterPro" id="IPR021054">
    <property type="entry name" value="Cell_wall_mannoprotein_1"/>
</dbReference>
<dbReference type="Proteomes" id="UP000800082">
    <property type="component" value="Unassembled WGS sequence"/>
</dbReference>
<protein>
    <recommendedName>
        <fullName evidence="4">Cell wall galactomanno protein</fullName>
    </recommendedName>
</protein>
<keyword evidence="3" id="KW-1185">Reference proteome</keyword>
<evidence type="ECO:0000256" key="1">
    <source>
        <dbReference type="SAM" id="SignalP"/>
    </source>
</evidence>
<dbReference type="EMBL" id="ML978980">
    <property type="protein sequence ID" value="KAF1926000.1"/>
    <property type="molecule type" value="Genomic_DNA"/>
</dbReference>
<dbReference type="Pfam" id="PF12296">
    <property type="entry name" value="HsbA"/>
    <property type="match status" value="1"/>
</dbReference>
<accession>A0A6A5RFC8</accession>
<feature type="signal peptide" evidence="1">
    <location>
        <begin position="1"/>
        <end position="17"/>
    </location>
</feature>
<evidence type="ECO:0008006" key="4">
    <source>
        <dbReference type="Google" id="ProtNLM"/>
    </source>
</evidence>
<reference evidence="2" key="1">
    <citation type="journal article" date="2020" name="Stud. Mycol.">
        <title>101 Dothideomycetes genomes: a test case for predicting lifestyles and emergence of pathogens.</title>
        <authorList>
            <person name="Haridas S."/>
            <person name="Albert R."/>
            <person name="Binder M."/>
            <person name="Bloem J."/>
            <person name="Labutti K."/>
            <person name="Salamov A."/>
            <person name="Andreopoulos B."/>
            <person name="Baker S."/>
            <person name="Barry K."/>
            <person name="Bills G."/>
            <person name="Bluhm B."/>
            <person name="Cannon C."/>
            <person name="Castanera R."/>
            <person name="Culley D."/>
            <person name="Daum C."/>
            <person name="Ezra D."/>
            <person name="Gonzalez J."/>
            <person name="Henrissat B."/>
            <person name="Kuo A."/>
            <person name="Liang C."/>
            <person name="Lipzen A."/>
            <person name="Lutzoni F."/>
            <person name="Magnuson J."/>
            <person name="Mondo S."/>
            <person name="Nolan M."/>
            <person name="Ohm R."/>
            <person name="Pangilinan J."/>
            <person name="Park H.-J."/>
            <person name="Ramirez L."/>
            <person name="Alfaro M."/>
            <person name="Sun H."/>
            <person name="Tritt A."/>
            <person name="Yoshinaga Y."/>
            <person name="Zwiers L.-H."/>
            <person name="Turgeon B."/>
            <person name="Goodwin S."/>
            <person name="Spatafora J."/>
            <person name="Crous P."/>
            <person name="Grigoriev I."/>
        </authorList>
    </citation>
    <scope>NUCLEOTIDE SEQUENCE</scope>
    <source>
        <strain evidence="2">CBS 183.55</strain>
    </source>
</reference>
<dbReference type="PANTHER" id="PTHR38123:SF5">
    <property type="entry name" value="CELL WALL GALACTOMANNOPROTEIN"/>
    <property type="match status" value="1"/>
</dbReference>
<dbReference type="AlphaFoldDB" id="A0A6A5RFC8"/>
<dbReference type="RefSeq" id="XP_033446252.1">
    <property type="nucleotide sequence ID" value="XM_033593414.1"/>
</dbReference>
<organism evidence="2 3">
    <name type="scientific">Didymella exigua CBS 183.55</name>
    <dbReference type="NCBI Taxonomy" id="1150837"/>
    <lineage>
        <taxon>Eukaryota</taxon>
        <taxon>Fungi</taxon>
        <taxon>Dikarya</taxon>
        <taxon>Ascomycota</taxon>
        <taxon>Pezizomycotina</taxon>
        <taxon>Dothideomycetes</taxon>
        <taxon>Pleosporomycetidae</taxon>
        <taxon>Pleosporales</taxon>
        <taxon>Pleosporineae</taxon>
        <taxon>Didymellaceae</taxon>
        <taxon>Didymella</taxon>
    </lineage>
</organism>
<dbReference type="GO" id="GO:0005576">
    <property type="term" value="C:extracellular region"/>
    <property type="evidence" value="ECO:0007669"/>
    <property type="project" value="TreeGrafter"/>
</dbReference>
<evidence type="ECO:0000313" key="2">
    <source>
        <dbReference type="EMBL" id="KAF1926000.1"/>
    </source>
</evidence>
<dbReference type="OrthoDB" id="2422134at2759"/>
<gene>
    <name evidence="2" type="ORF">M421DRAFT_423283</name>
</gene>
<sequence length="189" mass="19894">MHLLSILALIPTAFSLAVPQSILPTGETVKQDIINIHNAVLALDATVQAYDGSLFPTSLVDGIPVLQGIAKIHKVNRAGFRHALAALPFSVSDSNDVITAVTDTVNISIPAATAHLKEKLPAFRQSLLIPVVIASLTLLLSDHDTFSVATLAKVSPGVGEAKIQEGSDGVANIHHAIQDAILFYTLNVV</sequence>
<keyword evidence="1" id="KW-0732">Signal</keyword>